<evidence type="ECO:0000313" key="1">
    <source>
        <dbReference type="EMBL" id="PIY95707.1"/>
    </source>
</evidence>
<dbReference type="EMBL" id="PFMD01000070">
    <property type="protein sequence ID" value="PIY95707.1"/>
    <property type="molecule type" value="Genomic_DNA"/>
</dbReference>
<sequence>MVLGNVEVTGLALVKAMGQDVNVLVCDEMRNCDVNLAELGGTAATCVDVTVSSLNMSATTRLGATSSYAASVILDQNESQNQTESKYSLGVTWANKMESLQFSQMIESAAPISTQEMNPQFAFTLPNPFNGGRVAARTHQRV</sequence>
<organism evidence="1 2">
    <name type="scientific">Candidatus Kerfeldbacteria bacterium CG_4_10_14_0_8_um_filter_42_10</name>
    <dbReference type="NCBI Taxonomy" id="2014248"/>
    <lineage>
        <taxon>Bacteria</taxon>
        <taxon>Candidatus Kerfeldiibacteriota</taxon>
    </lineage>
</organism>
<proteinExistence type="predicted"/>
<name>A0A2M7RGM8_9BACT</name>
<protein>
    <submittedName>
        <fullName evidence="1">Uncharacterized protein</fullName>
    </submittedName>
</protein>
<gene>
    <name evidence="1" type="ORF">COY66_06090</name>
</gene>
<evidence type="ECO:0000313" key="2">
    <source>
        <dbReference type="Proteomes" id="UP000230779"/>
    </source>
</evidence>
<dbReference type="AlphaFoldDB" id="A0A2M7RGM8"/>
<dbReference type="Proteomes" id="UP000230779">
    <property type="component" value="Unassembled WGS sequence"/>
</dbReference>
<reference evidence="1 2" key="1">
    <citation type="submission" date="2017-09" db="EMBL/GenBank/DDBJ databases">
        <title>Depth-based differentiation of microbial function through sediment-hosted aquifers and enrichment of novel symbionts in the deep terrestrial subsurface.</title>
        <authorList>
            <person name="Probst A.J."/>
            <person name="Ladd B."/>
            <person name="Jarett J.K."/>
            <person name="Geller-Mcgrath D.E."/>
            <person name="Sieber C.M."/>
            <person name="Emerson J.B."/>
            <person name="Anantharaman K."/>
            <person name="Thomas B.C."/>
            <person name="Malmstrom R."/>
            <person name="Stieglmeier M."/>
            <person name="Klingl A."/>
            <person name="Woyke T."/>
            <person name="Ryan C.M."/>
            <person name="Banfield J.F."/>
        </authorList>
    </citation>
    <scope>NUCLEOTIDE SEQUENCE [LARGE SCALE GENOMIC DNA]</scope>
    <source>
        <strain evidence="1">CG_4_10_14_0_8_um_filter_42_10</strain>
    </source>
</reference>
<accession>A0A2M7RGM8</accession>
<comment type="caution">
    <text evidence="1">The sequence shown here is derived from an EMBL/GenBank/DDBJ whole genome shotgun (WGS) entry which is preliminary data.</text>
</comment>